<gene>
    <name evidence="1" type="ORF">CVP04_04865</name>
</gene>
<dbReference type="RefSeq" id="WP_100296398.1">
    <property type="nucleotide sequence ID" value="NZ_PHGZ01000009.1"/>
</dbReference>
<evidence type="ECO:0000313" key="2">
    <source>
        <dbReference type="Proteomes" id="UP000230282"/>
    </source>
</evidence>
<dbReference type="Proteomes" id="UP000230282">
    <property type="component" value="Unassembled WGS sequence"/>
</dbReference>
<comment type="caution">
    <text evidence="1">The sequence shown here is derived from an EMBL/GenBank/DDBJ whole genome shotgun (WGS) entry which is preliminary data.</text>
</comment>
<evidence type="ECO:0000313" key="1">
    <source>
        <dbReference type="EMBL" id="PJG83275.1"/>
    </source>
</evidence>
<keyword evidence="2" id="KW-1185">Reference proteome</keyword>
<proteinExistence type="predicted"/>
<dbReference type="Pfam" id="PF13957">
    <property type="entry name" value="YafO_toxin"/>
    <property type="match status" value="1"/>
</dbReference>
<dbReference type="OrthoDB" id="5677576at2"/>
<sequence>MVSRVLIDSDLSDTPCIDRVAVGIALFHDTGKYPDFLGHFGQFENNPQAMTSLLNKMHIALYREDWTLRKWRHRNGCNRTFDNFVIYAKHIFDEDCYLILDIVSPDAHKRIDLLLPDLIRKAETFHRLRPTELQKLPAYTASHIEIAETINLTD</sequence>
<accession>A0A2M8RWL0</accession>
<protein>
    <submittedName>
        <fullName evidence="1">Uncharacterized protein</fullName>
    </submittedName>
</protein>
<dbReference type="InterPro" id="IPR020353">
    <property type="entry name" value="Toxin_YafO"/>
</dbReference>
<reference evidence="1 2" key="1">
    <citation type="submission" date="2017-11" db="EMBL/GenBank/DDBJ databases">
        <title>Reclassification of Bisgaard taxon 5 as Caviibacterium pharyngocola gen. nov., sp. nov.</title>
        <authorList>
            <person name="Christensen H."/>
        </authorList>
    </citation>
    <scope>NUCLEOTIDE SEQUENCE [LARGE SCALE GENOMIC DNA]</scope>
    <source>
        <strain evidence="1 2">7_3</strain>
    </source>
</reference>
<organism evidence="1 2">
    <name type="scientific">Caviibacterium pharyngocola</name>
    <dbReference type="NCBI Taxonomy" id="28159"/>
    <lineage>
        <taxon>Bacteria</taxon>
        <taxon>Pseudomonadati</taxon>
        <taxon>Pseudomonadota</taxon>
        <taxon>Gammaproteobacteria</taxon>
        <taxon>Pasteurellales</taxon>
        <taxon>Pasteurellaceae</taxon>
        <taxon>Caviibacterium</taxon>
    </lineage>
</organism>
<name>A0A2M8RWL0_9PAST</name>
<dbReference type="AlphaFoldDB" id="A0A2M8RWL0"/>
<dbReference type="EMBL" id="PHGZ01000009">
    <property type="protein sequence ID" value="PJG83275.1"/>
    <property type="molecule type" value="Genomic_DNA"/>
</dbReference>